<sequence>MVAAGAEAGGKTDLSLYIGSARGLRWGRDDGGRRLRCRSALYCCIAVCVCICVGVPLWAWRKSHTVCLVASLPCCSCPCAFLRIPFHCFPSSNVLYKVQENVEGHCLLHKVYNTSRSRWEQARYQKTKNDVRATEKVDPNKFEYKGNPISDAKKINHNEIGYAPTP</sequence>
<feature type="transmembrane region" description="Helical" evidence="1">
    <location>
        <begin position="40"/>
        <end position="60"/>
    </location>
</feature>
<keyword evidence="1" id="KW-0812">Transmembrane</keyword>
<evidence type="ECO:0000313" key="3">
    <source>
        <dbReference type="Proteomes" id="UP000076632"/>
    </source>
</evidence>
<reference evidence="2 3" key="1">
    <citation type="journal article" date="2016" name="Fungal Biol.">
        <title>The genome of Xylona heveae provides a window into fungal endophytism.</title>
        <authorList>
            <person name="Gazis R."/>
            <person name="Kuo A."/>
            <person name="Riley R."/>
            <person name="LaButti K."/>
            <person name="Lipzen A."/>
            <person name="Lin J."/>
            <person name="Amirebrahimi M."/>
            <person name="Hesse C.N."/>
            <person name="Spatafora J.W."/>
            <person name="Henrissat B."/>
            <person name="Hainaut M."/>
            <person name="Grigoriev I.V."/>
            <person name="Hibbett D.S."/>
        </authorList>
    </citation>
    <scope>NUCLEOTIDE SEQUENCE [LARGE SCALE GENOMIC DNA]</scope>
    <source>
        <strain evidence="2 3">TC161</strain>
    </source>
</reference>
<gene>
    <name evidence="2" type="ORF">L228DRAFT_275769</name>
</gene>
<organism evidence="2 3">
    <name type="scientific">Xylona heveae (strain CBS 132557 / TC161)</name>
    <dbReference type="NCBI Taxonomy" id="1328760"/>
    <lineage>
        <taxon>Eukaryota</taxon>
        <taxon>Fungi</taxon>
        <taxon>Dikarya</taxon>
        <taxon>Ascomycota</taxon>
        <taxon>Pezizomycotina</taxon>
        <taxon>Xylonomycetes</taxon>
        <taxon>Xylonales</taxon>
        <taxon>Xylonaceae</taxon>
        <taxon>Xylona</taxon>
    </lineage>
</organism>
<accession>A0A165I6Q2</accession>
<dbReference type="Proteomes" id="UP000076632">
    <property type="component" value="Unassembled WGS sequence"/>
</dbReference>
<keyword evidence="1" id="KW-1133">Transmembrane helix</keyword>
<dbReference type="EMBL" id="KV407456">
    <property type="protein sequence ID" value="KZF24468.1"/>
    <property type="molecule type" value="Genomic_DNA"/>
</dbReference>
<evidence type="ECO:0000313" key="2">
    <source>
        <dbReference type="EMBL" id="KZF24468.1"/>
    </source>
</evidence>
<keyword evidence="1" id="KW-0472">Membrane</keyword>
<name>A0A165I6Q2_XYLHT</name>
<dbReference type="RefSeq" id="XP_018190023.1">
    <property type="nucleotide sequence ID" value="XM_018335616.1"/>
</dbReference>
<keyword evidence="3" id="KW-1185">Reference proteome</keyword>
<dbReference type="AlphaFoldDB" id="A0A165I6Q2"/>
<dbReference type="GeneID" id="28900753"/>
<proteinExistence type="predicted"/>
<protein>
    <submittedName>
        <fullName evidence="2">Uncharacterized protein</fullName>
    </submittedName>
</protein>
<evidence type="ECO:0000256" key="1">
    <source>
        <dbReference type="SAM" id="Phobius"/>
    </source>
</evidence>
<dbReference type="InParanoid" id="A0A165I6Q2"/>